<dbReference type="RefSeq" id="WP_047808967.1">
    <property type="nucleotide sequence ID" value="NZ_LDZY01000003.1"/>
</dbReference>
<dbReference type="PANTHER" id="PTHR33992">
    <property type="entry name" value="RIBONUCLEASE P PROTEIN COMPONENT"/>
    <property type="match status" value="1"/>
</dbReference>
<evidence type="ECO:0000313" key="9">
    <source>
        <dbReference type="Proteomes" id="UP000036356"/>
    </source>
</evidence>
<keyword evidence="2 6" id="KW-0540">Nuclease</keyword>
<protein>
    <recommendedName>
        <fullName evidence="6 7">Ribonuclease P protein component</fullName>
        <shortName evidence="6">RNase P protein</shortName>
        <shortName evidence="6">RNaseP protein</shortName>
        <ecNumber evidence="6 7">3.1.26.5</ecNumber>
    </recommendedName>
    <alternativeName>
        <fullName evidence="6">Protein C5</fullName>
    </alternativeName>
</protein>
<evidence type="ECO:0000256" key="4">
    <source>
        <dbReference type="ARBA" id="ARBA00022801"/>
    </source>
</evidence>
<dbReference type="STRING" id="476652.DEAC_c10730"/>
<evidence type="ECO:0000256" key="7">
    <source>
        <dbReference type="NCBIfam" id="TIGR00188"/>
    </source>
</evidence>
<gene>
    <name evidence="6 8" type="primary">rnpA</name>
    <name evidence="8" type="ORF">DEAC_c10730</name>
</gene>
<keyword evidence="1 6" id="KW-0819">tRNA processing</keyword>
<dbReference type="GO" id="GO:0042781">
    <property type="term" value="F:3'-tRNA processing endoribonuclease activity"/>
    <property type="evidence" value="ECO:0007669"/>
    <property type="project" value="TreeGrafter"/>
</dbReference>
<dbReference type="InterPro" id="IPR020568">
    <property type="entry name" value="Ribosomal_Su5_D2-typ_SF"/>
</dbReference>
<comment type="catalytic activity">
    <reaction evidence="6">
        <text>Endonucleolytic cleavage of RNA, removing 5'-extranucleotides from tRNA precursor.</text>
        <dbReference type="EC" id="3.1.26.5"/>
    </reaction>
</comment>
<dbReference type="Pfam" id="PF00825">
    <property type="entry name" value="Ribonuclease_P"/>
    <property type="match status" value="1"/>
</dbReference>
<keyword evidence="9" id="KW-1185">Reference proteome</keyword>
<keyword evidence="5 6" id="KW-0694">RNA-binding</keyword>
<dbReference type="Proteomes" id="UP000036356">
    <property type="component" value="Unassembled WGS sequence"/>
</dbReference>
<evidence type="ECO:0000256" key="2">
    <source>
        <dbReference type="ARBA" id="ARBA00022722"/>
    </source>
</evidence>
<comment type="caution">
    <text evidence="8">The sequence shown here is derived from an EMBL/GenBank/DDBJ whole genome shotgun (WGS) entry which is preliminary data.</text>
</comment>
<dbReference type="HAMAP" id="MF_00227">
    <property type="entry name" value="RNase_P"/>
    <property type="match status" value="1"/>
</dbReference>
<proteinExistence type="inferred from homology"/>
<dbReference type="GO" id="GO:0001682">
    <property type="term" value="P:tRNA 5'-leader removal"/>
    <property type="evidence" value="ECO:0007669"/>
    <property type="project" value="UniProtKB-UniRule"/>
</dbReference>
<dbReference type="PATRIC" id="fig|476652.3.peg.1101"/>
<dbReference type="AlphaFoldDB" id="A0A0J1FUL9"/>
<evidence type="ECO:0000313" key="8">
    <source>
        <dbReference type="EMBL" id="KLU67134.1"/>
    </source>
</evidence>
<dbReference type="NCBIfam" id="TIGR00188">
    <property type="entry name" value="rnpA"/>
    <property type="match status" value="1"/>
</dbReference>
<organism evidence="8 9">
    <name type="scientific">Desulfosporosinus acididurans</name>
    <dbReference type="NCBI Taxonomy" id="476652"/>
    <lineage>
        <taxon>Bacteria</taxon>
        <taxon>Bacillati</taxon>
        <taxon>Bacillota</taxon>
        <taxon>Clostridia</taxon>
        <taxon>Eubacteriales</taxon>
        <taxon>Desulfitobacteriaceae</taxon>
        <taxon>Desulfosporosinus</taxon>
    </lineage>
</organism>
<dbReference type="PANTHER" id="PTHR33992:SF1">
    <property type="entry name" value="RIBONUCLEASE P PROTEIN COMPONENT"/>
    <property type="match status" value="1"/>
</dbReference>
<evidence type="ECO:0000256" key="3">
    <source>
        <dbReference type="ARBA" id="ARBA00022759"/>
    </source>
</evidence>
<keyword evidence="4 6" id="KW-0378">Hydrolase</keyword>
<dbReference type="EC" id="3.1.26.5" evidence="6 7"/>
<comment type="function">
    <text evidence="6">RNaseP catalyzes the removal of the 5'-leader sequence from pre-tRNA to produce the mature 5'-terminus. It can also cleave other RNA substrates such as 4.5S RNA. The protein component plays an auxiliary but essential role in vivo by binding to the 5'-leader sequence and broadening the substrate specificity of the ribozyme.</text>
</comment>
<evidence type="ECO:0000256" key="6">
    <source>
        <dbReference type="HAMAP-Rule" id="MF_00227"/>
    </source>
</evidence>
<dbReference type="SUPFAM" id="SSF54211">
    <property type="entry name" value="Ribosomal protein S5 domain 2-like"/>
    <property type="match status" value="1"/>
</dbReference>
<dbReference type="InterPro" id="IPR014721">
    <property type="entry name" value="Ribsml_uS5_D2-typ_fold_subgr"/>
</dbReference>
<dbReference type="GO" id="GO:0004526">
    <property type="term" value="F:ribonuclease P activity"/>
    <property type="evidence" value="ECO:0007669"/>
    <property type="project" value="UniProtKB-UniRule"/>
</dbReference>
<accession>A0A0J1FUL9</accession>
<comment type="subunit">
    <text evidence="6">Consists of a catalytic RNA component (M1 or rnpB) and a protein subunit.</text>
</comment>
<dbReference type="GO" id="GO:0030677">
    <property type="term" value="C:ribonuclease P complex"/>
    <property type="evidence" value="ECO:0007669"/>
    <property type="project" value="TreeGrafter"/>
</dbReference>
<name>A0A0J1FUL9_9FIRM</name>
<comment type="similarity">
    <text evidence="6">Belongs to the RnpA family.</text>
</comment>
<dbReference type="Gene3D" id="3.30.230.10">
    <property type="match status" value="1"/>
</dbReference>
<dbReference type="GO" id="GO:0000049">
    <property type="term" value="F:tRNA binding"/>
    <property type="evidence" value="ECO:0007669"/>
    <property type="project" value="UniProtKB-UniRule"/>
</dbReference>
<dbReference type="InterPro" id="IPR000100">
    <property type="entry name" value="RNase_P"/>
</dbReference>
<sequence length="113" mass="13260">MLKKEFRLRKKSGFKVIFDNGNNFSEKYAAIYILKGKQQQRFGFIASKKIGNSVQRNRAKRLLREVVRLHISEIKPDIQIIFIARPRIRGVYFPEVETSIMMMLKKAKALTTK</sequence>
<dbReference type="EMBL" id="LDZY01000003">
    <property type="protein sequence ID" value="KLU67134.1"/>
    <property type="molecule type" value="Genomic_DNA"/>
</dbReference>
<evidence type="ECO:0000256" key="1">
    <source>
        <dbReference type="ARBA" id="ARBA00022694"/>
    </source>
</evidence>
<evidence type="ECO:0000256" key="5">
    <source>
        <dbReference type="ARBA" id="ARBA00022884"/>
    </source>
</evidence>
<keyword evidence="3 6" id="KW-0255">Endonuclease</keyword>
<reference evidence="8 9" key="1">
    <citation type="submission" date="2015-06" db="EMBL/GenBank/DDBJ databases">
        <title>Draft genome of the moderately acidophilic sulfate reducer Candidatus Desulfosporosinus acididurans strain M1.</title>
        <authorList>
            <person name="Poehlein A."/>
            <person name="Petzsch P."/>
            <person name="Johnson B.D."/>
            <person name="Schloemann M."/>
            <person name="Daniel R."/>
            <person name="Muehling M."/>
        </authorList>
    </citation>
    <scope>NUCLEOTIDE SEQUENCE [LARGE SCALE GENOMIC DNA]</scope>
    <source>
        <strain evidence="8 9">M1</strain>
    </source>
</reference>